<dbReference type="OMA" id="EWVARIC"/>
<accession>A0A3E2HJ09</accession>
<comment type="caution">
    <text evidence="1">The sequence shown here is derived from an EMBL/GenBank/DDBJ whole genome shotgun (WGS) entry which is preliminary data.</text>
</comment>
<dbReference type="Proteomes" id="UP000258309">
    <property type="component" value="Unassembled WGS sequence"/>
</dbReference>
<feature type="non-terminal residue" evidence="1">
    <location>
        <position position="1"/>
    </location>
</feature>
<gene>
    <name evidence="1" type="ORF">B7463_g3163</name>
</gene>
<evidence type="ECO:0000313" key="1">
    <source>
        <dbReference type="EMBL" id="RFU33163.1"/>
    </source>
</evidence>
<dbReference type="SUPFAM" id="SSF54427">
    <property type="entry name" value="NTF2-like"/>
    <property type="match status" value="1"/>
</dbReference>
<feature type="non-terminal residue" evidence="1">
    <location>
        <position position="152"/>
    </location>
</feature>
<proteinExistence type="predicted"/>
<dbReference type="AlphaFoldDB" id="A0A3E2HJ09"/>
<dbReference type="EMBL" id="NCSJ02000040">
    <property type="protein sequence ID" value="RFU33163.1"/>
    <property type="molecule type" value="Genomic_DNA"/>
</dbReference>
<organism evidence="1 2">
    <name type="scientific">Scytalidium lignicola</name>
    <name type="common">Hyphomycete</name>
    <dbReference type="NCBI Taxonomy" id="5539"/>
    <lineage>
        <taxon>Eukaryota</taxon>
        <taxon>Fungi</taxon>
        <taxon>Dikarya</taxon>
        <taxon>Ascomycota</taxon>
        <taxon>Pezizomycotina</taxon>
        <taxon>Leotiomycetes</taxon>
        <taxon>Leotiomycetes incertae sedis</taxon>
        <taxon>Scytalidium</taxon>
    </lineage>
</organism>
<protein>
    <recommendedName>
        <fullName evidence="3">SnoaL-like domain-containing protein</fullName>
    </recommendedName>
</protein>
<name>A0A3E2HJ09_SCYLI</name>
<sequence>MAIENTRWPDIGSVPDGMSGWLERFYTLADTRGDVASREFSELFTDDGTMYGMAGKVQGTKAIFESRAHGWNAIERRKHEVEQVFTARQDYSNILIQGKITAKFRNGKEVVGGMTAQILFDDATSSNPKASLYKTWGDSAPWVNAMKGGAQL</sequence>
<evidence type="ECO:0000313" key="2">
    <source>
        <dbReference type="Proteomes" id="UP000258309"/>
    </source>
</evidence>
<dbReference type="InterPro" id="IPR032710">
    <property type="entry name" value="NTF2-like_dom_sf"/>
</dbReference>
<keyword evidence="2" id="KW-1185">Reference proteome</keyword>
<evidence type="ECO:0008006" key="3">
    <source>
        <dbReference type="Google" id="ProtNLM"/>
    </source>
</evidence>
<dbReference type="OrthoDB" id="3468019at2759"/>
<reference evidence="1 2" key="1">
    <citation type="submission" date="2018-05" db="EMBL/GenBank/DDBJ databases">
        <title>Draft genome sequence of Scytalidium lignicola DSM 105466, a ubiquitous saprotrophic fungus.</title>
        <authorList>
            <person name="Buettner E."/>
            <person name="Gebauer A.M."/>
            <person name="Hofrichter M."/>
            <person name="Liers C."/>
            <person name="Kellner H."/>
        </authorList>
    </citation>
    <scope>NUCLEOTIDE SEQUENCE [LARGE SCALE GENOMIC DNA]</scope>
    <source>
        <strain evidence="1 2">DSM 105466</strain>
    </source>
</reference>